<name>A0A8J7GGX5_9ACTN</name>
<evidence type="ECO:0000313" key="2">
    <source>
        <dbReference type="Proteomes" id="UP000622552"/>
    </source>
</evidence>
<dbReference type="RefSeq" id="WP_197005523.1">
    <property type="nucleotide sequence ID" value="NZ_BONS01000009.1"/>
</dbReference>
<dbReference type="Proteomes" id="UP000622552">
    <property type="component" value="Unassembled WGS sequence"/>
</dbReference>
<dbReference type="AlphaFoldDB" id="A0A8J7GGX5"/>
<proteinExistence type="predicted"/>
<evidence type="ECO:0000313" key="1">
    <source>
        <dbReference type="EMBL" id="MBG6138804.1"/>
    </source>
</evidence>
<gene>
    <name evidence="1" type="ORF">IW245_004998</name>
</gene>
<sequence>MRDQYTGAEWELLVELPRSVVIAATSAEADGPRRTVNEGIAGHAGIQAGEIDDSALVRAVYADLFLLEADPDADELPAAEEFNNRAAGLAEVLDDARRAARVLAAKAEPADAAAYRVWLHRIAGSVSEAAHSGGFLGLGGDRVTSAEQRFMDDLARALA</sequence>
<reference evidence="1" key="1">
    <citation type="submission" date="2020-11" db="EMBL/GenBank/DDBJ databases">
        <title>Sequencing the genomes of 1000 actinobacteria strains.</title>
        <authorList>
            <person name="Klenk H.-P."/>
        </authorList>
    </citation>
    <scope>NUCLEOTIDE SEQUENCE</scope>
    <source>
        <strain evidence="1">DSM 45356</strain>
    </source>
</reference>
<keyword evidence="2" id="KW-1185">Reference proteome</keyword>
<accession>A0A8J7GGX5</accession>
<protein>
    <submittedName>
        <fullName evidence="1">Uncharacterized protein</fullName>
    </submittedName>
</protein>
<organism evidence="1 2">
    <name type="scientific">Longispora fulva</name>
    <dbReference type="NCBI Taxonomy" id="619741"/>
    <lineage>
        <taxon>Bacteria</taxon>
        <taxon>Bacillati</taxon>
        <taxon>Actinomycetota</taxon>
        <taxon>Actinomycetes</taxon>
        <taxon>Micromonosporales</taxon>
        <taxon>Micromonosporaceae</taxon>
        <taxon>Longispora</taxon>
    </lineage>
</organism>
<comment type="caution">
    <text evidence="1">The sequence shown here is derived from an EMBL/GenBank/DDBJ whole genome shotgun (WGS) entry which is preliminary data.</text>
</comment>
<dbReference type="EMBL" id="JADOUF010000001">
    <property type="protein sequence ID" value="MBG6138804.1"/>
    <property type="molecule type" value="Genomic_DNA"/>
</dbReference>